<name>A0ABY7MWH1_9BRAD</name>
<dbReference type="Pfam" id="PF11154">
    <property type="entry name" value="DUF2934"/>
    <property type="match status" value="1"/>
</dbReference>
<gene>
    <name evidence="1" type="ORF">I3J27_18255</name>
</gene>
<protein>
    <submittedName>
        <fullName evidence="1">DUF2934 domain-containing protein</fullName>
    </submittedName>
</protein>
<dbReference type="Proteomes" id="UP001179614">
    <property type="component" value="Chromosome"/>
</dbReference>
<organism evidence="1 2">
    <name type="scientific">Bradyrhizobium xenonodulans</name>
    <dbReference type="NCBI Taxonomy" id="2736875"/>
    <lineage>
        <taxon>Bacteria</taxon>
        <taxon>Pseudomonadati</taxon>
        <taxon>Pseudomonadota</taxon>
        <taxon>Alphaproteobacteria</taxon>
        <taxon>Hyphomicrobiales</taxon>
        <taxon>Nitrobacteraceae</taxon>
        <taxon>Bradyrhizobium</taxon>
    </lineage>
</organism>
<evidence type="ECO:0000313" key="1">
    <source>
        <dbReference type="EMBL" id="WBL82276.1"/>
    </source>
</evidence>
<evidence type="ECO:0000313" key="2">
    <source>
        <dbReference type="Proteomes" id="UP001179614"/>
    </source>
</evidence>
<sequence>MASLSEEDIRDRAYHLWREAGEPAGRMDTYWYQAEKELLAERTEPGEVPPGMTDNLPV</sequence>
<dbReference type="EMBL" id="CP089391">
    <property type="protein sequence ID" value="WBL82276.1"/>
    <property type="molecule type" value="Genomic_DNA"/>
</dbReference>
<dbReference type="InterPro" id="IPR021327">
    <property type="entry name" value="DUF2934"/>
</dbReference>
<accession>A0ABY7MWH1</accession>
<reference evidence="1" key="1">
    <citation type="submission" date="2021-12" db="EMBL/GenBank/DDBJ databases">
        <title>Bradyrhizobium xenonodulans sp. nov.</title>
        <authorList>
            <person name="Claassens R."/>
            <person name="Venter S.N."/>
            <person name="Beukes C.W."/>
            <person name="Stepkowski T."/>
            <person name="Steenkamp E.T."/>
        </authorList>
    </citation>
    <scope>NUCLEOTIDE SEQUENCE</scope>
    <source>
        <strain evidence="1">14AB</strain>
    </source>
</reference>
<dbReference type="RefSeq" id="WP_270172033.1">
    <property type="nucleotide sequence ID" value="NZ_CP089391.1"/>
</dbReference>
<proteinExistence type="predicted"/>
<keyword evidence="2" id="KW-1185">Reference proteome</keyword>